<protein>
    <submittedName>
        <fullName evidence="1">Uncharacterized protein</fullName>
    </submittedName>
</protein>
<gene>
    <name evidence="1" type="ORF">FOXB_16806</name>
</gene>
<evidence type="ECO:0000313" key="1">
    <source>
        <dbReference type="EMBL" id="EGU72684.1"/>
    </source>
</evidence>
<organism evidence="1">
    <name type="scientific">Fusarium oxysporum (strain Fo5176)</name>
    <name type="common">Fusarium vascular wilt</name>
    <dbReference type="NCBI Taxonomy" id="660025"/>
    <lineage>
        <taxon>Eukaryota</taxon>
        <taxon>Fungi</taxon>
        <taxon>Dikarya</taxon>
        <taxon>Ascomycota</taxon>
        <taxon>Pezizomycotina</taxon>
        <taxon>Sordariomycetes</taxon>
        <taxon>Hypocreomycetidae</taxon>
        <taxon>Hypocreales</taxon>
        <taxon>Nectriaceae</taxon>
        <taxon>Fusarium</taxon>
        <taxon>Fusarium oxysporum species complex</taxon>
    </lineage>
</organism>
<dbReference type="AlphaFoldDB" id="F9GDS2"/>
<accession>F9GDS2</accession>
<proteinExistence type="predicted"/>
<comment type="caution">
    <text evidence="1">The sequence shown here is derived from an EMBL/GenBank/DDBJ whole genome shotgun (WGS) entry which is preliminary data.</text>
</comment>
<sequence length="33" mass="3850">MVLTIRRCIVGGVLRNVRERKGCEVNYDLYVSH</sequence>
<name>F9GDS2_FUSOF</name>
<dbReference type="EMBL" id="AFQF01005722">
    <property type="protein sequence ID" value="EGU72684.1"/>
    <property type="molecule type" value="Genomic_DNA"/>
</dbReference>
<reference evidence="1" key="1">
    <citation type="journal article" date="2012" name="Mol. Plant Microbe Interact.">
        <title>A highly conserved effector in Fusarium oxysporum is required for full virulence on Arabidopsis.</title>
        <authorList>
            <person name="Thatcher L.F."/>
            <person name="Gardiner D.M."/>
            <person name="Kazan K."/>
            <person name="Manners J."/>
        </authorList>
    </citation>
    <scope>NUCLEOTIDE SEQUENCE [LARGE SCALE GENOMIC DNA]</scope>
    <source>
        <strain evidence="1">Fo5176</strain>
    </source>
</reference>